<dbReference type="InterPro" id="IPR054505">
    <property type="entry name" value="Myb_DNA-bind_8"/>
</dbReference>
<protein>
    <recommendedName>
        <fullName evidence="2">Myb-like DNA-binding domain-containing protein</fullName>
    </recommendedName>
</protein>
<gene>
    <name evidence="3" type="ORF">DSM5745_05477</name>
</gene>
<dbReference type="Pfam" id="PF22980">
    <property type="entry name" value="Myb_DNA-bind_8"/>
    <property type="match status" value="1"/>
</dbReference>
<dbReference type="GeneID" id="38115847"/>
<evidence type="ECO:0000256" key="1">
    <source>
        <dbReference type="SAM" id="MobiDB-lite"/>
    </source>
</evidence>
<feature type="domain" description="Myb-like DNA-binding" evidence="2">
    <location>
        <begin position="10"/>
        <end position="54"/>
    </location>
</feature>
<feature type="region of interest" description="Disordered" evidence="1">
    <location>
        <begin position="59"/>
        <end position="165"/>
    </location>
</feature>
<evidence type="ECO:0000313" key="3">
    <source>
        <dbReference type="EMBL" id="RDW78625.1"/>
    </source>
</evidence>
<keyword evidence="4" id="KW-1185">Reference proteome</keyword>
<organism evidence="3 4">
    <name type="scientific">Aspergillus mulundensis</name>
    <dbReference type="NCBI Taxonomy" id="1810919"/>
    <lineage>
        <taxon>Eukaryota</taxon>
        <taxon>Fungi</taxon>
        <taxon>Dikarya</taxon>
        <taxon>Ascomycota</taxon>
        <taxon>Pezizomycotina</taxon>
        <taxon>Eurotiomycetes</taxon>
        <taxon>Eurotiomycetidae</taxon>
        <taxon>Eurotiales</taxon>
        <taxon>Aspergillaceae</taxon>
        <taxon>Aspergillus</taxon>
        <taxon>Aspergillus subgen. Nidulantes</taxon>
    </lineage>
</organism>
<feature type="compositionally biased region" description="Basic residues" evidence="1">
    <location>
        <begin position="116"/>
        <end position="134"/>
    </location>
</feature>
<evidence type="ECO:0000259" key="2">
    <source>
        <dbReference type="Pfam" id="PF22980"/>
    </source>
</evidence>
<evidence type="ECO:0000313" key="4">
    <source>
        <dbReference type="Proteomes" id="UP000256690"/>
    </source>
</evidence>
<reference evidence="3 4" key="1">
    <citation type="journal article" date="2018" name="IMA Fungus">
        <title>IMA Genome-F 9: Draft genome sequence of Annulohypoxylon stygium, Aspergillus mulundensis, Berkeleyomyces basicola (syn. Thielaviopsis basicola), Ceratocystis smalleyi, two Cercospora beticola strains, Coleophoma cylindrospora, Fusarium fracticaudum, Phialophora cf. hyalina, and Morchella septimelata.</title>
        <authorList>
            <person name="Wingfield B.D."/>
            <person name="Bills G.F."/>
            <person name="Dong Y."/>
            <person name="Huang W."/>
            <person name="Nel W.J."/>
            <person name="Swalarsk-Parry B.S."/>
            <person name="Vaghefi N."/>
            <person name="Wilken P.M."/>
            <person name="An Z."/>
            <person name="de Beer Z.W."/>
            <person name="De Vos L."/>
            <person name="Chen L."/>
            <person name="Duong T.A."/>
            <person name="Gao Y."/>
            <person name="Hammerbacher A."/>
            <person name="Kikkert J.R."/>
            <person name="Li Y."/>
            <person name="Li H."/>
            <person name="Li K."/>
            <person name="Li Q."/>
            <person name="Liu X."/>
            <person name="Ma X."/>
            <person name="Naidoo K."/>
            <person name="Pethybridge S.J."/>
            <person name="Sun J."/>
            <person name="Steenkamp E.T."/>
            <person name="van der Nest M.A."/>
            <person name="van Wyk S."/>
            <person name="Wingfield M.J."/>
            <person name="Xiong C."/>
            <person name="Yue Q."/>
            <person name="Zhang X."/>
        </authorList>
    </citation>
    <scope>NUCLEOTIDE SEQUENCE [LARGE SCALE GENOMIC DNA]</scope>
    <source>
        <strain evidence="3 4">DSM 5745</strain>
    </source>
</reference>
<dbReference type="AlphaFoldDB" id="A0A3D8RX73"/>
<dbReference type="RefSeq" id="XP_026603325.1">
    <property type="nucleotide sequence ID" value="XM_026747493.1"/>
</dbReference>
<sequence>MSAPTAIDSTQTFLYLCLTNLDGGKIDFDKVCAATGLKLAAARMRLARFKQKVEANYPDGKVTMVNGGSPVKGGADGNGDEGEDGDVTVADANAEAGDPKPSPLKKRKTAKEATPKKVRTVKATPKPKGKRQAKVKTEEGQDEDEEAERQEADGIRRVINAEEMD</sequence>
<accession>A0A3D8RX73</accession>
<name>A0A3D8RX73_9EURO</name>
<dbReference type="EMBL" id="PVWQ01000006">
    <property type="protein sequence ID" value="RDW78625.1"/>
    <property type="molecule type" value="Genomic_DNA"/>
</dbReference>
<proteinExistence type="predicted"/>
<dbReference type="Proteomes" id="UP000256690">
    <property type="component" value="Unassembled WGS sequence"/>
</dbReference>
<feature type="compositionally biased region" description="Basic and acidic residues" evidence="1">
    <location>
        <begin position="149"/>
        <end position="165"/>
    </location>
</feature>
<comment type="caution">
    <text evidence="3">The sequence shown here is derived from an EMBL/GenBank/DDBJ whole genome shotgun (WGS) entry which is preliminary data.</text>
</comment>
<dbReference type="STRING" id="1810919.A0A3D8RX73"/>